<sequence length="164" mass="19225">MDAFSTGLSAVLVQKKEDSKEHIILYASRGLLRMEKNYLTTELDSDSPCGIKYRTLAGKKHNDADALSQQHHPQEVSNNKIEIDVSAQKYSDEEFETFMVLEDVADKRKEDINLEEDEELRTHNSQNLLVLQDWIVREDSKSWLKEYTVKEEWWTYNCEPIQKQ</sequence>
<dbReference type="Proteomes" id="UP000789366">
    <property type="component" value="Unassembled WGS sequence"/>
</dbReference>
<evidence type="ECO:0000313" key="1">
    <source>
        <dbReference type="EMBL" id="CAG8553531.1"/>
    </source>
</evidence>
<gene>
    <name evidence="1" type="ORF">SPELUC_LOCUS5308</name>
</gene>
<evidence type="ECO:0000313" key="2">
    <source>
        <dbReference type="Proteomes" id="UP000789366"/>
    </source>
</evidence>
<keyword evidence="2" id="KW-1185">Reference proteome</keyword>
<reference evidence="1" key="1">
    <citation type="submission" date="2021-06" db="EMBL/GenBank/DDBJ databases">
        <authorList>
            <person name="Kallberg Y."/>
            <person name="Tangrot J."/>
            <person name="Rosling A."/>
        </authorList>
    </citation>
    <scope>NUCLEOTIDE SEQUENCE</scope>
    <source>
        <strain evidence="1">28 12/20/2015</strain>
    </source>
</reference>
<accession>A0ACA9LXP6</accession>
<proteinExistence type="predicted"/>
<name>A0ACA9LXP6_9GLOM</name>
<protein>
    <submittedName>
        <fullName evidence="1">1499_t:CDS:1</fullName>
    </submittedName>
</protein>
<comment type="caution">
    <text evidence="1">The sequence shown here is derived from an EMBL/GenBank/DDBJ whole genome shotgun (WGS) entry which is preliminary data.</text>
</comment>
<organism evidence="1 2">
    <name type="scientific">Cetraspora pellucida</name>
    <dbReference type="NCBI Taxonomy" id="1433469"/>
    <lineage>
        <taxon>Eukaryota</taxon>
        <taxon>Fungi</taxon>
        <taxon>Fungi incertae sedis</taxon>
        <taxon>Mucoromycota</taxon>
        <taxon>Glomeromycotina</taxon>
        <taxon>Glomeromycetes</taxon>
        <taxon>Diversisporales</taxon>
        <taxon>Gigasporaceae</taxon>
        <taxon>Cetraspora</taxon>
    </lineage>
</organism>
<dbReference type="EMBL" id="CAJVPW010005339">
    <property type="protein sequence ID" value="CAG8553531.1"/>
    <property type="molecule type" value="Genomic_DNA"/>
</dbReference>